<dbReference type="PANTHER" id="PTHR11407:SF21">
    <property type="entry name" value="LYSOZYME-LIKE PROTEIN 4"/>
    <property type="match status" value="1"/>
</dbReference>
<protein>
    <recommendedName>
        <fullName evidence="5">Glycosyl hydrolases family 22 (GH22) domain-containing protein</fullName>
    </recommendedName>
</protein>
<feature type="domain" description="Glycosyl hydrolases family 22 (GH22)" evidence="5">
    <location>
        <begin position="120"/>
        <end position="138"/>
    </location>
</feature>
<dbReference type="EMBL" id="JBBHLL010000100">
    <property type="protein sequence ID" value="KAK7816712.1"/>
    <property type="molecule type" value="Genomic_DNA"/>
</dbReference>
<evidence type="ECO:0000256" key="3">
    <source>
        <dbReference type="RuleBase" id="RU004440"/>
    </source>
</evidence>
<dbReference type="SMART" id="SM00263">
    <property type="entry name" value="LYZ1"/>
    <property type="match status" value="1"/>
</dbReference>
<dbReference type="Pfam" id="PF00062">
    <property type="entry name" value="Lys"/>
    <property type="match status" value="1"/>
</dbReference>
<dbReference type="InterPro" id="IPR000974">
    <property type="entry name" value="Glyco_hydro_22_lys"/>
</dbReference>
<dbReference type="GO" id="GO:0007342">
    <property type="term" value="P:fusion of sperm to egg plasma membrane involved in single fertilization"/>
    <property type="evidence" value="ECO:0007669"/>
    <property type="project" value="TreeGrafter"/>
</dbReference>
<dbReference type="PRINTS" id="PR00135">
    <property type="entry name" value="LYZLACT"/>
</dbReference>
<dbReference type="GO" id="GO:0036126">
    <property type="term" value="C:sperm flagellum"/>
    <property type="evidence" value="ECO:0007669"/>
    <property type="project" value="TreeGrafter"/>
</dbReference>
<dbReference type="Proteomes" id="UP001488838">
    <property type="component" value="Unassembled WGS sequence"/>
</dbReference>
<name>A0AAW0IQM0_MYOGA</name>
<dbReference type="PANTHER" id="PTHR11407">
    <property type="entry name" value="LYSOZYME C"/>
    <property type="match status" value="1"/>
</dbReference>
<evidence type="ECO:0000313" key="6">
    <source>
        <dbReference type="EMBL" id="KAK7816712.1"/>
    </source>
</evidence>
<proteinExistence type="inferred from homology"/>
<evidence type="ECO:0000256" key="4">
    <source>
        <dbReference type="SAM" id="Phobius"/>
    </source>
</evidence>
<dbReference type="CDD" id="cd16897">
    <property type="entry name" value="LYZ_C"/>
    <property type="match status" value="1"/>
</dbReference>
<dbReference type="PRINTS" id="PR00137">
    <property type="entry name" value="LYSOZYME"/>
</dbReference>
<dbReference type="InterPro" id="IPR023346">
    <property type="entry name" value="Lysozyme-like_dom_sf"/>
</dbReference>
<feature type="transmembrane region" description="Helical" evidence="4">
    <location>
        <begin position="32"/>
        <end position="51"/>
    </location>
</feature>
<dbReference type="InterPro" id="IPR001916">
    <property type="entry name" value="Glyco_hydro_22"/>
</dbReference>
<reference evidence="6 7" key="1">
    <citation type="journal article" date="2023" name="bioRxiv">
        <title>Conserved and derived expression patterns and positive selection on dental genes reveal complex evolutionary context of ever-growing rodent molars.</title>
        <authorList>
            <person name="Calamari Z.T."/>
            <person name="Song A."/>
            <person name="Cohen E."/>
            <person name="Akter M."/>
            <person name="Roy R.D."/>
            <person name="Hallikas O."/>
            <person name="Christensen M.M."/>
            <person name="Li P."/>
            <person name="Marangoni P."/>
            <person name="Jernvall J."/>
            <person name="Klein O.D."/>
        </authorList>
    </citation>
    <scope>NUCLEOTIDE SEQUENCE [LARGE SCALE GENOMIC DNA]</scope>
    <source>
        <strain evidence="6">V071</strain>
    </source>
</reference>
<sequence>MNKESRWGDLVITGRQLAFTALSHQSVEKMQVYLILLLISYLLTPIGASILGRCVVAKRLRDGGLDYFEGYSLENWVCLAYFESKFNPSAVYENTKGGYTGFGLFQIRNSDWCDHGKNLCSVSCTALLNPNLKDTIECAKKIVKGKEGMGAW</sequence>
<keyword evidence="4" id="KW-0812">Transmembrane</keyword>
<keyword evidence="4" id="KW-0472">Membrane</keyword>
<dbReference type="GO" id="GO:0003796">
    <property type="term" value="F:lysozyme activity"/>
    <property type="evidence" value="ECO:0007669"/>
    <property type="project" value="InterPro"/>
</dbReference>
<evidence type="ECO:0000256" key="2">
    <source>
        <dbReference type="ARBA" id="ARBA00023157"/>
    </source>
</evidence>
<accession>A0AAW0IQM0</accession>
<evidence type="ECO:0000259" key="5">
    <source>
        <dbReference type="PROSITE" id="PS00128"/>
    </source>
</evidence>
<dbReference type="FunFam" id="1.10.530.10:FF:000001">
    <property type="entry name" value="Lysozyme C"/>
    <property type="match status" value="1"/>
</dbReference>
<comment type="similarity">
    <text evidence="1 3">Belongs to the glycosyl hydrolase 22 family.</text>
</comment>
<keyword evidence="2" id="KW-1015">Disulfide bond</keyword>
<keyword evidence="7" id="KW-1185">Reference proteome</keyword>
<evidence type="ECO:0000256" key="1">
    <source>
        <dbReference type="ARBA" id="ARBA00010859"/>
    </source>
</evidence>
<gene>
    <name evidence="6" type="ORF">U0070_009237</name>
</gene>
<dbReference type="Gene3D" id="1.10.530.10">
    <property type="match status" value="1"/>
</dbReference>
<dbReference type="PROSITE" id="PS00128">
    <property type="entry name" value="GLYCOSYL_HYDROL_F22_1"/>
    <property type="match status" value="1"/>
</dbReference>
<organism evidence="6 7">
    <name type="scientific">Myodes glareolus</name>
    <name type="common">Bank vole</name>
    <name type="synonym">Clethrionomys glareolus</name>
    <dbReference type="NCBI Taxonomy" id="447135"/>
    <lineage>
        <taxon>Eukaryota</taxon>
        <taxon>Metazoa</taxon>
        <taxon>Chordata</taxon>
        <taxon>Craniata</taxon>
        <taxon>Vertebrata</taxon>
        <taxon>Euteleostomi</taxon>
        <taxon>Mammalia</taxon>
        <taxon>Eutheria</taxon>
        <taxon>Euarchontoglires</taxon>
        <taxon>Glires</taxon>
        <taxon>Rodentia</taxon>
        <taxon>Myomorpha</taxon>
        <taxon>Muroidea</taxon>
        <taxon>Cricetidae</taxon>
        <taxon>Arvicolinae</taxon>
        <taxon>Myodes</taxon>
    </lineage>
</organism>
<dbReference type="SUPFAM" id="SSF53955">
    <property type="entry name" value="Lysozyme-like"/>
    <property type="match status" value="1"/>
</dbReference>
<evidence type="ECO:0000313" key="7">
    <source>
        <dbReference type="Proteomes" id="UP001488838"/>
    </source>
</evidence>
<dbReference type="GO" id="GO:0001669">
    <property type="term" value="C:acrosomal vesicle"/>
    <property type="evidence" value="ECO:0007669"/>
    <property type="project" value="TreeGrafter"/>
</dbReference>
<dbReference type="InterPro" id="IPR019799">
    <property type="entry name" value="Glyco_hydro_22_CS"/>
</dbReference>
<keyword evidence="4" id="KW-1133">Transmembrane helix</keyword>
<dbReference type="PROSITE" id="PS51348">
    <property type="entry name" value="GLYCOSYL_HYDROL_F22_2"/>
    <property type="match status" value="1"/>
</dbReference>
<dbReference type="AlphaFoldDB" id="A0AAW0IQM0"/>
<comment type="caution">
    <text evidence="6">The sequence shown here is derived from an EMBL/GenBank/DDBJ whole genome shotgun (WGS) entry which is preliminary data.</text>
</comment>